<comment type="subunit">
    <text evidence="5">Part of the 30S ribosomal subunit. Contacts proteins S5 and S12.</text>
</comment>
<accession>A0A832DUQ4</accession>
<dbReference type="GO" id="GO:0019843">
    <property type="term" value="F:rRNA binding"/>
    <property type="evidence" value="ECO:0007669"/>
    <property type="project" value="UniProtKB-UniRule"/>
</dbReference>
<dbReference type="GO" id="GO:0003735">
    <property type="term" value="F:structural constituent of ribosome"/>
    <property type="evidence" value="ECO:0007669"/>
    <property type="project" value="InterPro"/>
</dbReference>
<dbReference type="SUPFAM" id="SSF56047">
    <property type="entry name" value="Ribosomal protein S8"/>
    <property type="match status" value="1"/>
</dbReference>
<evidence type="ECO:0000256" key="4">
    <source>
        <dbReference type="ARBA" id="ARBA00035258"/>
    </source>
</evidence>
<dbReference type="GO" id="GO:1990904">
    <property type="term" value="C:ribonucleoprotein complex"/>
    <property type="evidence" value="ECO:0007669"/>
    <property type="project" value="UniProtKB-KW"/>
</dbReference>
<comment type="function">
    <text evidence="5">One of the primary rRNA binding proteins, it binds directly to 16S rRNA central domain where it helps coordinate assembly of the platform of the 30S subunit.</text>
</comment>
<keyword evidence="5" id="KW-0699">rRNA-binding</keyword>
<comment type="caution">
    <text evidence="7">The sequence shown here is derived from an EMBL/GenBank/DDBJ whole genome shotgun (WGS) entry which is preliminary data.</text>
</comment>
<dbReference type="AlphaFoldDB" id="A0A832DUQ4"/>
<dbReference type="FunFam" id="3.30.1490.10:FF:000001">
    <property type="entry name" value="30S ribosomal protein S8"/>
    <property type="match status" value="1"/>
</dbReference>
<keyword evidence="5" id="KW-0694">RNA-binding</keyword>
<evidence type="ECO:0000256" key="2">
    <source>
        <dbReference type="ARBA" id="ARBA00022980"/>
    </source>
</evidence>
<dbReference type="HAMAP" id="MF_01302_B">
    <property type="entry name" value="Ribosomal_uS8_B"/>
    <property type="match status" value="1"/>
</dbReference>
<organism evidence="7">
    <name type="scientific">candidate division WWE3 bacterium</name>
    <dbReference type="NCBI Taxonomy" id="2053526"/>
    <lineage>
        <taxon>Bacteria</taxon>
        <taxon>Katanobacteria</taxon>
    </lineage>
</organism>
<keyword evidence="3 5" id="KW-0687">Ribonucleoprotein</keyword>
<evidence type="ECO:0000313" key="7">
    <source>
        <dbReference type="EMBL" id="HEX61853.1"/>
    </source>
</evidence>
<dbReference type="GO" id="GO:0005840">
    <property type="term" value="C:ribosome"/>
    <property type="evidence" value="ECO:0007669"/>
    <property type="project" value="UniProtKB-KW"/>
</dbReference>
<dbReference type="GO" id="GO:0006412">
    <property type="term" value="P:translation"/>
    <property type="evidence" value="ECO:0007669"/>
    <property type="project" value="UniProtKB-UniRule"/>
</dbReference>
<dbReference type="PROSITE" id="PS00053">
    <property type="entry name" value="RIBOSOMAL_S8"/>
    <property type="match status" value="1"/>
</dbReference>
<dbReference type="InterPro" id="IPR047863">
    <property type="entry name" value="Ribosomal_uS8_CS"/>
</dbReference>
<dbReference type="GO" id="GO:0005737">
    <property type="term" value="C:cytoplasm"/>
    <property type="evidence" value="ECO:0007669"/>
    <property type="project" value="UniProtKB-ARBA"/>
</dbReference>
<protein>
    <recommendedName>
        <fullName evidence="4 5">Small ribosomal subunit protein uS8</fullName>
    </recommendedName>
</protein>
<dbReference type="InterPro" id="IPR000630">
    <property type="entry name" value="Ribosomal_uS8"/>
</dbReference>
<evidence type="ECO:0000256" key="5">
    <source>
        <dbReference type="HAMAP-Rule" id="MF_01302"/>
    </source>
</evidence>
<name>A0A832DUQ4_UNCKA</name>
<dbReference type="EMBL" id="DSPJ01000049">
    <property type="protein sequence ID" value="HEX61853.1"/>
    <property type="molecule type" value="Genomic_DNA"/>
</dbReference>
<dbReference type="PANTHER" id="PTHR11758">
    <property type="entry name" value="40S RIBOSOMAL PROTEIN S15A"/>
    <property type="match status" value="1"/>
</dbReference>
<dbReference type="InterPro" id="IPR035987">
    <property type="entry name" value="Ribosomal_uS8_sf"/>
</dbReference>
<dbReference type="Pfam" id="PF00410">
    <property type="entry name" value="Ribosomal_S8"/>
    <property type="match status" value="1"/>
</dbReference>
<sequence>MVVTDPISDMFASLKNGTRVGREEVVVPYSRAKEDLAKFLAREGFLSGVRKFRSQNQERFFLSLQQPKMEHLRRLSTPGARWYVPHNRLPNPDQGVIIVSTSKGLMTHREARKSKLGGELVGEVW</sequence>
<dbReference type="Gene3D" id="3.30.1490.10">
    <property type="match status" value="1"/>
</dbReference>
<gene>
    <name evidence="5" type="primary">rpsH</name>
    <name evidence="7" type="ORF">ENR01_01710</name>
</gene>
<dbReference type="Gene3D" id="3.30.1370.30">
    <property type="match status" value="1"/>
</dbReference>
<proteinExistence type="inferred from homology"/>
<comment type="similarity">
    <text evidence="1 5 6">Belongs to the universal ribosomal protein uS8 family.</text>
</comment>
<reference evidence="7" key="1">
    <citation type="journal article" date="2020" name="mSystems">
        <title>Genome- and Community-Level Interaction Insights into Carbon Utilization and Element Cycling Functions of Hydrothermarchaeota in Hydrothermal Sediment.</title>
        <authorList>
            <person name="Zhou Z."/>
            <person name="Liu Y."/>
            <person name="Xu W."/>
            <person name="Pan J."/>
            <person name="Luo Z.H."/>
            <person name="Li M."/>
        </authorList>
    </citation>
    <scope>NUCLEOTIDE SEQUENCE [LARGE SCALE GENOMIC DNA]</scope>
    <source>
        <strain evidence="7">SpSt-361</strain>
    </source>
</reference>
<evidence type="ECO:0000256" key="1">
    <source>
        <dbReference type="ARBA" id="ARBA00006471"/>
    </source>
</evidence>
<keyword evidence="2 5" id="KW-0689">Ribosomal protein</keyword>
<evidence type="ECO:0000256" key="3">
    <source>
        <dbReference type="ARBA" id="ARBA00023274"/>
    </source>
</evidence>
<evidence type="ECO:0000256" key="6">
    <source>
        <dbReference type="RuleBase" id="RU003660"/>
    </source>
</evidence>